<dbReference type="Proteomes" id="UP000481153">
    <property type="component" value="Unassembled WGS sequence"/>
</dbReference>
<dbReference type="Pfam" id="PF07534">
    <property type="entry name" value="TLD"/>
    <property type="match status" value="1"/>
</dbReference>
<evidence type="ECO:0000259" key="12">
    <source>
        <dbReference type="PROSITE" id="PS50086"/>
    </source>
</evidence>
<feature type="domain" description="TLDc" evidence="13">
    <location>
        <begin position="336"/>
        <end position="505"/>
    </location>
</feature>
<keyword evidence="8" id="KW-0968">Cytoplasmic vesicle</keyword>
<reference evidence="14 15" key="1">
    <citation type="submission" date="2019-07" db="EMBL/GenBank/DDBJ databases">
        <title>Genomics analysis of Aphanomyces spp. identifies a new class of oomycete effector associated with host adaptation.</title>
        <authorList>
            <person name="Gaulin E."/>
        </authorList>
    </citation>
    <scope>NUCLEOTIDE SEQUENCE [LARGE SCALE GENOMIC DNA]</scope>
    <source>
        <strain evidence="14 15">ATCC 201684</strain>
    </source>
</reference>
<evidence type="ECO:0000256" key="7">
    <source>
        <dbReference type="ARBA" id="ARBA00023136"/>
    </source>
</evidence>
<dbReference type="PANTHER" id="PTHR23354">
    <property type="entry name" value="NUCLEOLAR PROTEIN 7/ESTROGEN RECEPTOR COACTIVATOR-RELATED"/>
    <property type="match status" value="1"/>
</dbReference>
<dbReference type="InterPro" id="IPR000195">
    <property type="entry name" value="Rab-GAP-TBC_dom"/>
</dbReference>
<gene>
    <name evidence="14" type="ORF">Ae201684_007467</name>
</gene>
<keyword evidence="15" id="KW-1185">Reference proteome</keyword>
<dbReference type="PANTHER" id="PTHR23354:SF62">
    <property type="entry name" value="MUSTARD, ISOFORM V"/>
    <property type="match status" value="1"/>
</dbReference>
<evidence type="ECO:0000256" key="3">
    <source>
        <dbReference type="ARBA" id="ARBA00004184"/>
    </source>
</evidence>
<accession>A0A6G0X8S8</accession>
<dbReference type="GO" id="GO:0012505">
    <property type="term" value="C:endomembrane system"/>
    <property type="evidence" value="ECO:0007669"/>
    <property type="project" value="UniProtKB-SubCell"/>
</dbReference>
<dbReference type="GO" id="GO:0030659">
    <property type="term" value="C:cytoplasmic vesicle membrane"/>
    <property type="evidence" value="ECO:0007669"/>
    <property type="project" value="UniProtKB-SubCell"/>
</dbReference>
<dbReference type="VEuPathDB" id="FungiDB:AeMF1_000939"/>
<keyword evidence="6" id="KW-0496">Mitochondrion</keyword>
<keyword evidence="7" id="KW-0472">Membrane</keyword>
<dbReference type="SUPFAM" id="SSF47923">
    <property type="entry name" value="Ypt/Rab-GAP domain of gyp1p"/>
    <property type="match status" value="1"/>
</dbReference>
<evidence type="ECO:0000256" key="1">
    <source>
        <dbReference type="ARBA" id="ARBA00004156"/>
    </source>
</evidence>
<dbReference type="Pfam" id="PF00566">
    <property type="entry name" value="RabGAP-TBC"/>
    <property type="match status" value="1"/>
</dbReference>
<comment type="similarity">
    <text evidence="4">Belongs to the OXR1 family.</text>
</comment>
<evidence type="ECO:0000256" key="11">
    <source>
        <dbReference type="SAM" id="MobiDB-lite"/>
    </source>
</evidence>
<comment type="caution">
    <text evidence="14">The sequence shown here is derived from an EMBL/GenBank/DDBJ whole genome shotgun (WGS) entry which is preliminary data.</text>
</comment>
<evidence type="ECO:0000313" key="14">
    <source>
        <dbReference type="EMBL" id="KAF0736451.1"/>
    </source>
</evidence>
<dbReference type="AlphaFoldDB" id="A0A6G0X8S8"/>
<dbReference type="PROSITE" id="PS51886">
    <property type="entry name" value="TLDC"/>
    <property type="match status" value="1"/>
</dbReference>
<sequence length="506" mass="56373">MRDGETGGETVVKVTTKACMKLTAPSGKFEPLPSAYSQVAAECRKGIPDQLRARVWLYLCCKNEVTPSFVTASFGAAMNQVFGTDTPPPSPNTGHPSFGGQEDITPYEFTQDQVQAFRRLCVLMHHVRNVVYCPQLLDLIPIFLKQTSEAATFVALSALVKEQEPSKLPTTRAGDVALVRFFKETLEWRYPNVAKAMQAVNADSDNFFLDLFHRFFVGFFPLPVVWRVVDWYLADGPKVLCRVLLAAIKLSRKAMQSTSAQGAAWWQALQAHVSSPSFDFDAMFQAAARSWYGFLFKKQKIQRMHNVLHKRASLNIDDHAAGHRHHAPLAMAHSGRLLQAHRDAVITSWLPVGLHTKRLRLLYDGDVHGRHLDRLYAHCKSSTSEMLLLVDVLDTDLTIGVFTSHPLARQPSFFGDQRCFPFQLTPTPTAYKLPRSPTSGVLKYMLCLPTLMSFGISSQSTAAALELDQDLMRGKSDASDLFMSPALAGDVVEFDVGAIEVYDFVL</sequence>
<name>A0A6G0X8S8_9STRA</name>
<evidence type="ECO:0000313" key="15">
    <source>
        <dbReference type="Proteomes" id="UP000481153"/>
    </source>
</evidence>
<evidence type="ECO:0000256" key="9">
    <source>
        <dbReference type="ARBA" id="ARBA00034103"/>
    </source>
</evidence>
<feature type="region of interest" description="Disordered" evidence="11">
    <location>
        <begin position="82"/>
        <end position="102"/>
    </location>
</feature>
<dbReference type="SMART" id="SM00584">
    <property type="entry name" value="TLDc"/>
    <property type="match status" value="1"/>
</dbReference>
<evidence type="ECO:0000256" key="4">
    <source>
        <dbReference type="ARBA" id="ARBA00009540"/>
    </source>
</evidence>
<protein>
    <recommendedName>
        <fullName evidence="10">Oxidation resistance protein 1</fullName>
    </recommendedName>
</protein>
<feature type="domain" description="Rab-GAP TBC" evidence="12">
    <location>
        <begin position="46"/>
        <end position="236"/>
    </location>
</feature>
<dbReference type="Gene3D" id="1.10.10.750">
    <property type="entry name" value="Ypt/Rab-GAP domain of gyp1p, domain 1"/>
    <property type="match status" value="1"/>
</dbReference>
<proteinExistence type="inferred from homology"/>
<dbReference type="SMART" id="SM00164">
    <property type="entry name" value="TBC"/>
    <property type="match status" value="1"/>
</dbReference>
<evidence type="ECO:0000256" key="6">
    <source>
        <dbReference type="ARBA" id="ARBA00023128"/>
    </source>
</evidence>
<evidence type="ECO:0000256" key="10">
    <source>
        <dbReference type="ARBA" id="ARBA00040604"/>
    </source>
</evidence>
<dbReference type="Gene3D" id="1.10.472.80">
    <property type="entry name" value="Ypt/Rab-GAP domain of gyp1p, domain 3"/>
    <property type="match status" value="1"/>
</dbReference>
<organism evidence="14 15">
    <name type="scientific">Aphanomyces euteiches</name>
    <dbReference type="NCBI Taxonomy" id="100861"/>
    <lineage>
        <taxon>Eukaryota</taxon>
        <taxon>Sar</taxon>
        <taxon>Stramenopiles</taxon>
        <taxon>Oomycota</taxon>
        <taxon>Saprolegniomycetes</taxon>
        <taxon>Saprolegniales</taxon>
        <taxon>Verrucalvaceae</taxon>
        <taxon>Aphanomyces</taxon>
    </lineage>
</organism>
<dbReference type="InterPro" id="IPR006571">
    <property type="entry name" value="TLDc_dom"/>
</dbReference>
<dbReference type="EMBL" id="VJMJ01000089">
    <property type="protein sequence ID" value="KAF0736451.1"/>
    <property type="molecule type" value="Genomic_DNA"/>
</dbReference>
<dbReference type="GO" id="GO:0005739">
    <property type="term" value="C:mitochondrion"/>
    <property type="evidence" value="ECO:0007669"/>
    <property type="project" value="UniProtKB-SubCell"/>
</dbReference>
<evidence type="ECO:0000256" key="8">
    <source>
        <dbReference type="ARBA" id="ARBA00023329"/>
    </source>
</evidence>
<evidence type="ECO:0000256" key="2">
    <source>
        <dbReference type="ARBA" id="ARBA00004173"/>
    </source>
</evidence>
<evidence type="ECO:0000256" key="5">
    <source>
        <dbReference type="ARBA" id="ARBA00023018"/>
    </source>
</evidence>
<dbReference type="PROSITE" id="PS50086">
    <property type="entry name" value="TBC_RABGAP"/>
    <property type="match status" value="1"/>
</dbReference>
<evidence type="ECO:0000259" key="13">
    <source>
        <dbReference type="PROSITE" id="PS51886"/>
    </source>
</evidence>
<keyword evidence="5" id="KW-0770">Synapse</keyword>
<comment type="subcellular location">
    <subcellularLocation>
        <location evidence="1">Cytoplasmic vesicle membrane</location>
    </subcellularLocation>
    <subcellularLocation>
        <location evidence="3">Endomembrane system</location>
        <topology evidence="3">Peripheral membrane protein</topology>
    </subcellularLocation>
    <subcellularLocation>
        <location evidence="2">Mitochondrion</location>
    </subcellularLocation>
    <subcellularLocation>
        <location evidence="9">Synapse</location>
    </subcellularLocation>
</comment>
<dbReference type="InterPro" id="IPR035969">
    <property type="entry name" value="Rab-GAP_TBC_sf"/>
</dbReference>